<proteinExistence type="predicted"/>
<dbReference type="Gene3D" id="2.120.10.30">
    <property type="entry name" value="TolB, C-terminal domain"/>
    <property type="match status" value="1"/>
</dbReference>
<reference evidence="3 4" key="1">
    <citation type="submission" date="2018-07" db="EMBL/GenBank/DDBJ databases">
        <title>Streptomyces species from bats.</title>
        <authorList>
            <person name="Dunlap C."/>
        </authorList>
    </citation>
    <scope>NUCLEOTIDE SEQUENCE [LARGE SCALE GENOMIC DNA]</scope>
    <source>
        <strain evidence="3 4">AC230</strain>
    </source>
</reference>
<dbReference type="PANTHER" id="PTHR19328">
    <property type="entry name" value="HEDGEHOG-INTERACTING PROTEIN"/>
    <property type="match status" value="1"/>
</dbReference>
<dbReference type="OrthoDB" id="9770043at2"/>
<protein>
    <submittedName>
        <fullName evidence="3">Sugar dehydrogenase</fullName>
    </submittedName>
</protein>
<feature type="domain" description="Glucose/Sorbosone dehydrogenase" evidence="2">
    <location>
        <begin position="49"/>
        <end position="366"/>
    </location>
</feature>
<dbReference type="InterPro" id="IPR011042">
    <property type="entry name" value="6-blade_b-propeller_TolB-like"/>
</dbReference>
<dbReference type="Proteomes" id="UP000253741">
    <property type="component" value="Unassembled WGS sequence"/>
</dbReference>
<accession>A0A370BIR4</accession>
<evidence type="ECO:0000256" key="1">
    <source>
        <dbReference type="SAM" id="SignalP"/>
    </source>
</evidence>
<evidence type="ECO:0000259" key="2">
    <source>
        <dbReference type="Pfam" id="PF07995"/>
    </source>
</evidence>
<dbReference type="Pfam" id="PF07995">
    <property type="entry name" value="GSDH"/>
    <property type="match status" value="1"/>
</dbReference>
<comment type="caution">
    <text evidence="3">The sequence shown here is derived from an EMBL/GenBank/DDBJ whole genome shotgun (WGS) entry which is preliminary data.</text>
</comment>
<dbReference type="InterPro" id="IPR011041">
    <property type="entry name" value="Quinoprot_gluc/sorb_DH_b-prop"/>
</dbReference>
<dbReference type="InterPro" id="IPR012938">
    <property type="entry name" value="Glc/Sorbosone_DH"/>
</dbReference>
<keyword evidence="4" id="KW-1185">Reference proteome</keyword>
<feature type="chain" id="PRO_5017067711" evidence="1">
    <location>
        <begin position="28"/>
        <end position="378"/>
    </location>
</feature>
<evidence type="ECO:0000313" key="4">
    <source>
        <dbReference type="Proteomes" id="UP000253741"/>
    </source>
</evidence>
<feature type="signal peptide" evidence="1">
    <location>
        <begin position="1"/>
        <end position="27"/>
    </location>
</feature>
<dbReference type="AlphaFoldDB" id="A0A370BIR4"/>
<gene>
    <name evidence="3" type="ORF">DVH02_02735</name>
</gene>
<name>A0A370BIR4_9ACTN</name>
<dbReference type="PANTHER" id="PTHR19328:SF75">
    <property type="entry name" value="ALDOSE SUGAR DEHYDROGENASE YLII"/>
    <property type="match status" value="1"/>
</dbReference>
<dbReference type="SUPFAM" id="SSF50952">
    <property type="entry name" value="Soluble quinoprotein glucose dehydrogenase"/>
    <property type="match status" value="1"/>
</dbReference>
<evidence type="ECO:0000313" key="3">
    <source>
        <dbReference type="EMBL" id="RDG39653.1"/>
    </source>
</evidence>
<dbReference type="RefSeq" id="WP_114622044.1">
    <property type="nucleotide sequence ID" value="NZ_QQNA01000014.1"/>
</dbReference>
<sequence>MKLRTRSSAIIGTVCLVASLALTTASADEPTAPRGSAEITLKEVARAQNPIAGAAGPGDTVWIAERAGTVRVLDDQGLGEPVLDISDETSVDGERGLLGVAFDKEFAHFYISFTNREGTSTLDEFAVRDGEIQPDTRRTVLTQTQPYSNHNGGDIRFGPDGYLYIAFGDGGSGGDPHGNGQGLDTLLGKLLRIDPSGGEPYGIPADNPFVDDPNAKDEIWAYGLRNPWRFSFDTGTGDLLIGDVGQNDWEEIDWAPADSEGGENYGWSQMEGNHPFRGGTEPANHVPPVHEYGRGGLGCSVTGGYVYRGEAIPELKGQYLFSDYCDGTVRALRMANGEVTGESDLGVSGGQVISFVQDGKGELYVLDIAGSVSRIDPA</sequence>
<organism evidence="3 4">
    <name type="scientific">Streptomyces corynorhini</name>
    <dbReference type="NCBI Taxonomy" id="2282652"/>
    <lineage>
        <taxon>Bacteria</taxon>
        <taxon>Bacillati</taxon>
        <taxon>Actinomycetota</taxon>
        <taxon>Actinomycetes</taxon>
        <taxon>Kitasatosporales</taxon>
        <taxon>Streptomycetaceae</taxon>
        <taxon>Streptomyces</taxon>
    </lineage>
</organism>
<dbReference type="EMBL" id="QQNA01000014">
    <property type="protein sequence ID" value="RDG39653.1"/>
    <property type="molecule type" value="Genomic_DNA"/>
</dbReference>
<keyword evidence="1" id="KW-0732">Signal</keyword>